<reference evidence="2" key="1">
    <citation type="journal article" date="2020" name="Stud. Mycol.">
        <title>101 Dothideomycetes genomes: a test case for predicting lifestyles and emergence of pathogens.</title>
        <authorList>
            <person name="Haridas S."/>
            <person name="Albert R."/>
            <person name="Binder M."/>
            <person name="Bloem J."/>
            <person name="Labutti K."/>
            <person name="Salamov A."/>
            <person name="Andreopoulos B."/>
            <person name="Baker S."/>
            <person name="Barry K."/>
            <person name="Bills G."/>
            <person name="Bluhm B."/>
            <person name="Cannon C."/>
            <person name="Castanera R."/>
            <person name="Culley D."/>
            <person name="Daum C."/>
            <person name="Ezra D."/>
            <person name="Gonzalez J."/>
            <person name="Henrissat B."/>
            <person name="Kuo A."/>
            <person name="Liang C."/>
            <person name="Lipzen A."/>
            <person name="Lutzoni F."/>
            <person name="Magnuson J."/>
            <person name="Mondo S."/>
            <person name="Nolan M."/>
            <person name="Ohm R."/>
            <person name="Pangilinan J."/>
            <person name="Park H.-J."/>
            <person name="Ramirez L."/>
            <person name="Alfaro M."/>
            <person name="Sun H."/>
            <person name="Tritt A."/>
            <person name="Yoshinaga Y."/>
            <person name="Zwiers L.-H."/>
            <person name="Turgeon B."/>
            <person name="Goodwin S."/>
            <person name="Spatafora J."/>
            <person name="Crous P."/>
            <person name="Grigoriev I."/>
        </authorList>
    </citation>
    <scope>NUCLEOTIDE SEQUENCE</scope>
    <source>
        <strain evidence="2">CBS 675.92</strain>
    </source>
</reference>
<organism evidence="2 3">
    <name type="scientific">Byssothecium circinans</name>
    <dbReference type="NCBI Taxonomy" id="147558"/>
    <lineage>
        <taxon>Eukaryota</taxon>
        <taxon>Fungi</taxon>
        <taxon>Dikarya</taxon>
        <taxon>Ascomycota</taxon>
        <taxon>Pezizomycotina</taxon>
        <taxon>Dothideomycetes</taxon>
        <taxon>Pleosporomycetidae</taxon>
        <taxon>Pleosporales</taxon>
        <taxon>Massarineae</taxon>
        <taxon>Massarinaceae</taxon>
        <taxon>Byssothecium</taxon>
    </lineage>
</organism>
<dbReference type="AlphaFoldDB" id="A0A6A5TSY4"/>
<dbReference type="EMBL" id="ML977013">
    <property type="protein sequence ID" value="KAF1952057.1"/>
    <property type="molecule type" value="Genomic_DNA"/>
</dbReference>
<evidence type="ECO:0000313" key="3">
    <source>
        <dbReference type="Proteomes" id="UP000800035"/>
    </source>
</evidence>
<protein>
    <submittedName>
        <fullName evidence="2">Uncharacterized protein</fullName>
    </submittedName>
</protein>
<evidence type="ECO:0000256" key="1">
    <source>
        <dbReference type="SAM" id="MobiDB-lite"/>
    </source>
</evidence>
<feature type="region of interest" description="Disordered" evidence="1">
    <location>
        <begin position="65"/>
        <end position="180"/>
    </location>
</feature>
<feature type="compositionally biased region" description="Polar residues" evidence="1">
    <location>
        <begin position="1"/>
        <end position="15"/>
    </location>
</feature>
<proteinExistence type="predicted"/>
<gene>
    <name evidence="2" type="ORF">CC80DRAFT_185337</name>
</gene>
<keyword evidence="3" id="KW-1185">Reference proteome</keyword>
<evidence type="ECO:0000313" key="2">
    <source>
        <dbReference type="EMBL" id="KAF1952057.1"/>
    </source>
</evidence>
<feature type="compositionally biased region" description="Polar residues" evidence="1">
    <location>
        <begin position="28"/>
        <end position="39"/>
    </location>
</feature>
<accession>A0A6A5TSY4</accession>
<feature type="compositionally biased region" description="Pro residues" evidence="1">
    <location>
        <begin position="168"/>
        <end position="180"/>
    </location>
</feature>
<feature type="region of interest" description="Disordered" evidence="1">
    <location>
        <begin position="1"/>
        <end position="42"/>
    </location>
</feature>
<dbReference type="Proteomes" id="UP000800035">
    <property type="component" value="Unassembled WGS sequence"/>
</dbReference>
<feature type="compositionally biased region" description="Basic residues" evidence="1">
    <location>
        <begin position="118"/>
        <end position="147"/>
    </location>
</feature>
<name>A0A6A5TSY4_9PLEO</name>
<sequence length="180" mass="20813">MRSNTHSTKVHSASPSPARKQKMEPTAYPSQNTSANHTAPLQRLRLLHPLRKALRMRLPPLLLRQENSKLHRHYPRNLRSPPTRNSPPSPENNHHQYPLINLPSHPPAFQTPHIPHPQPHHLPNKPKHKHPHPPHCHRRPPLHRRPPTPRLAPTHQNHPIRRLRRPRPGPSPPAPRSPRG</sequence>
<feature type="compositionally biased region" description="Basic residues" evidence="1">
    <location>
        <begin position="158"/>
        <end position="167"/>
    </location>
</feature>